<gene>
    <name evidence="1" type="ORF">FIA58_008850</name>
</gene>
<evidence type="ECO:0000313" key="2">
    <source>
        <dbReference type="Proteomes" id="UP000817854"/>
    </source>
</evidence>
<reference evidence="1 2" key="3">
    <citation type="submission" date="2020-02" db="EMBL/GenBank/DDBJ databases">
        <title>Flavobacterium profundi sp. nov., isolated from a deep-sea seamount.</title>
        <authorList>
            <person name="Zhang D.-C."/>
        </authorList>
    </citation>
    <scope>NUCLEOTIDE SEQUENCE [LARGE SCALE GENOMIC DNA]</scope>
    <source>
        <strain evidence="1 2">EC11</strain>
    </source>
</reference>
<proteinExistence type="predicted"/>
<reference evidence="1 2" key="2">
    <citation type="submission" date="2019-05" db="EMBL/GenBank/DDBJ databases">
        <authorList>
            <person name="Lianzixin W."/>
        </authorList>
    </citation>
    <scope>NUCLEOTIDE SEQUENCE [LARGE SCALE GENOMIC DNA]</scope>
    <source>
        <strain evidence="1 2">EC11</strain>
    </source>
</reference>
<protein>
    <recommendedName>
        <fullName evidence="3">Peptidase S74 domain-containing protein</fullName>
    </recommendedName>
</protein>
<comment type="caution">
    <text evidence="1">The sequence shown here is derived from an EMBL/GenBank/DDBJ whole genome shotgun (WGS) entry which is preliminary data.</text>
</comment>
<dbReference type="Proteomes" id="UP000817854">
    <property type="component" value="Unassembled WGS sequence"/>
</dbReference>
<name>A0ABX0IRS4_9FLAO</name>
<dbReference type="EMBL" id="VEVQ02000005">
    <property type="protein sequence ID" value="NHN25780.1"/>
    <property type="molecule type" value="Genomic_DNA"/>
</dbReference>
<organism evidence="1 2">
    <name type="scientific">Flavobacterium jejuense</name>
    <dbReference type="NCBI Taxonomy" id="1544455"/>
    <lineage>
        <taxon>Bacteria</taxon>
        <taxon>Pseudomonadati</taxon>
        <taxon>Bacteroidota</taxon>
        <taxon>Flavobacteriia</taxon>
        <taxon>Flavobacteriales</taxon>
        <taxon>Flavobacteriaceae</taxon>
        <taxon>Flavobacterium</taxon>
    </lineage>
</organism>
<dbReference type="RefSeq" id="WP_140962123.1">
    <property type="nucleotide sequence ID" value="NZ_VEVQ02000005.1"/>
</dbReference>
<evidence type="ECO:0000313" key="1">
    <source>
        <dbReference type="EMBL" id="NHN25780.1"/>
    </source>
</evidence>
<sequence length="350" mass="38466">MKKINKTFLLIKASNRSLMLFILGISLFTLNVTHGQFITNGSNLYWTDGSVGIGLNPPKAKLDISLNTDFMYQNESGFRLTYPIPALYPDPGPSTINENIFHIRQKTIGNNFSTKVVVKTNGNTGIGTTSPSQRLHVNGNEYIENGNLTVGINQPSNTFTKFQVHDGAMMVSGANGAGGPMICFSDNIANAAYPNGRWGIEYVPNKGLNFWQPWNPVTGGGGNYYMLLKDDGRVGIGTENTPTAIGSANLSAYKLYVKGGILTEEVRVRTGWADYVFANDYNLKSLAEVENFIVKNKHLPNVPSAKQVEEEGVSLGEMARIQQEKIEELTLYIIEQNKRIEALEAKMAGK</sequence>
<accession>A0ABX0IRS4</accession>
<reference evidence="2" key="1">
    <citation type="submission" date="2019-05" db="EMBL/GenBank/DDBJ databases">
        <title>Flavobacterium profundi sp. nov., isolated from a deep-sea seamount.</title>
        <authorList>
            <person name="Zhang D.-C."/>
        </authorList>
    </citation>
    <scope>NUCLEOTIDE SEQUENCE [LARGE SCALE GENOMIC DNA]</scope>
    <source>
        <strain evidence="2">EC11</strain>
    </source>
</reference>
<keyword evidence="2" id="KW-1185">Reference proteome</keyword>
<evidence type="ECO:0008006" key="3">
    <source>
        <dbReference type="Google" id="ProtNLM"/>
    </source>
</evidence>